<dbReference type="GO" id="GO:0030170">
    <property type="term" value="F:pyridoxal phosphate binding"/>
    <property type="evidence" value="ECO:0007669"/>
    <property type="project" value="InterPro"/>
</dbReference>
<dbReference type="GO" id="GO:0030429">
    <property type="term" value="F:kynureninase activity"/>
    <property type="evidence" value="ECO:0007669"/>
    <property type="project" value="InterPro"/>
</dbReference>
<dbReference type="InterPro" id="IPR015424">
    <property type="entry name" value="PyrdxlP-dep_Trfase"/>
</dbReference>
<reference evidence="6" key="1">
    <citation type="submission" date="2017-09" db="EMBL/GenBank/DDBJ databases">
        <title>Genome evolution observed in wild isolates of Caulobacter crescentus.</title>
        <authorList>
            <person name="Ely B."/>
            <person name="Wilson K."/>
            <person name="Scott D."/>
        </authorList>
    </citation>
    <scope>NUCLEOTIDE SEQUENCE [LARGE SCALE GENOMIC DNA]</scope>
    <source>
        <strain evidence="6">CB13b1a</strain>
    </source>
</reference>
<gene>
    <name evidence="5" type="ORF">CA606_00825</name>
</gene>
<dbReference type="EMBL" id="CP023315">
    <property type="protein sequence ID" value="ATC31006.1"/>
    <property type="molecule type" value="Genomic_DNA"/>
</dbReference>
<sequence length="397" mass="42676">MVAEDQALMAARKDLFSRALAAAPGRLHMAAHSHHLWPDATLAAQIEAWEDAAVLADHKWDKALGQVYPAAQALVARELNLPSSDTVVFAPNTHLLLATLVSALERPRPLRVLSTNGEFHSFRRQAQRWVESGEISLTLIDAEGPDFAERFIDAARTGDHDLIFVSHVFFKTGLVFDRVWELADLARPDGPWVVVDGYHGFRAIPTDLSAVADRLFYVSGGYKYAMAGEGCAFLHAPPGFGPRPVLTGWYAEFGDLEGPPGGVGYVTDAGRFMGATFDPSGLYRFVAAGAMMEAEGLTTASLAAHARGLQLSLLDKIAAGQAGPLREAVVLNPPGNGPQARFVALRHPQANAWKHALAAKGVVVDVRDDVLRVGLSAYHDEGDIAAFCGVCEKIPLS</sequence>
<dbReference type="InterPro" id="IPR000192">
    <property type="entry name" value="Aminotrans_V_dom"/>
</dbReference>
<dbReference type="Gene3D" id="3.40.640.10">
    <property type="entry name" value="Type I PLP-dependent aspartate aminotransferase-like (Major domain)"/>
    <property type="match status" value="1"/>
</dbReference>
<dbReference type="GO" id="GO:0006569">
    <property type="term" value="P:L-tryptophan catabolic process"/>
    <property type="evidence" value="ECO:0007669"/>
    <property type="project" value="InterPro"/>
</dbReference>
<keyword evidence="5" id="KW-0032">Aminotransferase</keyword>
<keyword evidence="3" id="KW-0663">Pyridoxal phosphate</keyword>
<evidence type="ECO:0000256" key="2">
    <source>
        <dbReference type="ARBA" id="ARBA00022801"/>
    </source>
</evidence>
<proteinExistence type="predicted"/>
<accession>A0A290MG04</accession>
<dbReference type="InterPro" id="IPR010111">
    <property type="entry name" value="Kynureninase"/>
</dbReference>
<dbReference type="Proteomes" id="UP000217311">
    <property type="component" value="Chromosome"/>
</dbReference>
<dbReference type="GO" id="GO:0009435">
    <property type="term" value="P:NAD+ biosynthetic process"/>
    <property type="evidence" value="ECO:0007669"/>
    <property type="project" value="InterPro"/>
</dbReference>
<keyword evidence="1" id="KW-0662">Pyridine nucleotide biosynthesis</keyword>
<dbReference type="Gene3D" id="3.90.1150.10">
    <property type="entry name" value="Aspartate Aminotransferase, domain 1"/>
    <property type="match status" value="1"/>
</dbReference>
<dbReference type="InterPro" id="IPR015422">
    <property type="entry name" value="PyrdxlP-dep_Trfase_small"/>
</dbReference>
<dbReference type="AlphaFoldDB" id="A0A290MG04"/>
<dbReference type="Pfam" id="PF22580">
    <property type="entry name" value="KYNU_C"/>
    <property type="match status" value="1"/>
</dbReference>
<dbReference type="RefSeq" id="WP_096050473.1">
    <property type="nucleotide sequence ID" value="NZ_CP023315.3"/>
</dbReference>
<keyword evidence="5" id="KW-0808">Transferase</keyword>
<dbReference type="GO" id="GO:0005737">
    <property type="term" value="C:cytoplasm"/>
    <property type="evidence" value="ECO:0007669"/>
    <property type="project" value="InterPro"/>
</dbReference>
<dbReference type="InterPro" id="IPR015421">
    <property type="entry name" value="PyrdxlP-dep_Trfase_major"/>
</dbReference>
<evidence type="ECO:0000259" key="4">
    <source>
        <dbReference type="Pfam" id="PF00266"/>
    </source>
</evidence>
<evidence type="ECO:0000313" key="6">
    <source>
        <dbReference type="Proteomes" id="UP000217311"/>
    </source>
</evidence>
<keyword evidence="2" id="KW-0378">Hydrolase</keyword>
<evidence type="ECO:0000256" key="3">
    <source>
        <dbReference type="ARBA" id="ARBA00022898"/>
    </source>
</evidence>
<evidence type="ECO:0000256" key="1">
    <source>
        <dbReference type="ARBA" id="ARBA00022642"/>
    </source>
</evidence>
<name>A0A290MG04_CAUVI</name>
<dbReference type="GO" id="GO:0008483">
    <property type="term" value="F:transaminase activity"/>
    <property type="evidence" value="ECO:0007669"/>
    <property type="project" value="UniProtKB-KW"/>
</dbReference>
<evidence type="ECO:0000313" key="5">
    <source>
        <dbReference type="EMBL" id="ATC31006.1"/>
    </source>
</evidence>
<dbReference type="Pfam" id="PF00266">
    <property type="entry name" value="Aminotran_5"/>
    <property type="match status" value="1"/>
</dbReference>
<feature type="domain" description="Aminotransferase class V" evidence="4">
    <location>
        <begin position="52"/>
        <end position="230"/>
    </location>
</feature>
<protein>
    <submittedName>
        <fullName evidence="5">Aminotransferase class V-fold PLP-dependent enzyme</fullName>
    </submittedName>
</protein>
<dbReference type="SUPFAM" id="SSF53383">
    <property type="entry name" value="PLP-dependent transferases"/>
    <property type="match status" value="1"/>
</dbReference>
<organism evidence="5 6">
    <name type="scientific">Caulobacter vibrioides</name>
    <name type="common">Caulobacter crescentus</name>
    <dbReference type="NCBI Taxonomy" id="155892"/>
    <lineage>
        <taxon>Bacteria</taxon>
        <taxon>Pseudomonadati</taxon>
        <taxon>Pseudomonadota</taxon>
        <taxon>Alphaproteobacteria</taxon>
        <taxon>Caulobacterales</taxon>
        <taxon>Caulobacteraceae</taxon>
        <taxon>Caulobacter</taxon>
    </lineage>
</organism>